<reference evidence="2" key="1">
    <citation type="submission" date="2020-07" db="EMBL/GenBank/DDBJ databases">
        <title>Huge and variable diversity of episymbiotic CPR bacteria and DPANN archaea in groundwater ecosystems.</title>
        <authorList>
            <person name="He C.Y."/>
            <person name="Keren R."/>
            <person name="Whittaker M."/>
            <person name="Farag I.F."/>
            <person name="Doudna J."/>
            <person name="Cate J.H.D."/>
            <person name="Banfield J.F."/>
        </authorList>
    </citation>
    <scope>NUCLEOTIDE SEQUENCE</scope>
    <source>
        <strain evidence="2">NC_groundwater_1664_Pr3_B-0.1um_52_9</strain>
    </source>
</reference>
<gene>
    <name evidence="2" type="ORF">HY912_07810</name>
</gene>
<dbReference type="EMBL" id="JACRDE010000214">
    <property type="protein sequence ID" value="MBI5249384.1"/>
    <property type="molecule type" value="Genomic_DNA"/>
</dbReference>
<comment type="caution">
    <text evidence="2">The sequence shown here is derived from an EMBL/GenBank/DDBJ whole genome shotgun (WGS) entry which is preliminary data.</text>
</comment>
<dbReference type="Gene3D" id="1.20.120.450">
    <property type="entry name" value="dinb family like domain"/>
    <property type="match status" value="1"/>
</dbReference>
<dbReference type="InterPro" id="IPR024775">
    <property type="entry name" value="DinB-like"/>
</dbReference>
<protein>
    <submittedName>
        <fullName evidence="2">DinB family protein</fullName>
    </submittedName>
</protein>
<feature type="domain" description="DinB-like" evidence="1">
    <location>
        <begin position="16"/>
        <end position="153"/>
    </location>
</feature>
<accession>A0A9D6V268</accession>
<dbReference type="InterPro" id="IPR034660">
    <property type="entry name" value="DinB/YfiT-like"/>
</dbReference>
<dbReference type="AlphaFoldDB" id="A0A9D6V268"/>
<sequence length="184" mass="20447">MLSLEAERLSQIIRGNARKFTHLCDGVDEETASSAPPGRWSPKEIVSHLCGPEGIGLLATFEAIVDKDTPRLDIDAENSYFSEKRANMSFVELLAEFDAEYSRIADFLAGMSEEQLNRRAHIPMLKESPLGEYPTLADWAQGIGSFHLGMHIDHMKEILQQLEAASAACGSSHSKHEESERTFL</sequence>
<organism evidence="2 3">
    <name type="scientific">Desulfomonile tiedjei</name>
    <dbReference type="NCBI Taxonomy" id="2358"/>
    <lineage>
        <taxon>Bacteria</taxon>
        <taxon>Pseudomonadati</taxon>
        <taxon>Thermodesulfobacteriota</taxon>
        <taxon>Desulfomonilia</taxon>
        <taxon>Desulfomonilales</taxon>
        <taxon>Desulfomonilaceae</taxon>
        <taxon>Desulfomonile</taxon>
    </lineage>
</organism>
<dbReference type="SUPFAM" id="SSF109854">
    <property type="entry name" value="DinB/YfiT-like putative metalloenzymes"/>
    <property type="match status" value="1"/>
</dbReference>
<dbReference type="Pfam" id="PF12867">
    <property type="entry name" value="DinB_2"/>
    <property type="match status" value="1"/>
</dbReference>
<evidence type="ECO:0000313" key="3">
    <source>
        <dbReference type="Proteomes" id="UP000807825"/>
    </source>
</evidence>
<proteinExistence type="predicted"/>
<name>A0A9D6V268_9BACT</name>
<evidence type="ECO:0000313" key="2">
    <source>
        <dbReference type="EMBL" id="MBI5249384.1"/>
    </source>
</evidence>
<evidence type="ECO:0000259" key="1">
    <source>
        <dbReference type="Pfam" id="PF12867"/>
    </source>
</evidence>
<dbReference type="Proteomes" id="UP000807825">
    <property type="component" value="Unassembled WGS sequence"/>
</dbReference>